<feature type="compositionally biased region" description="Polar residues" evidence="1">
    <location>
        <begin position="239"/>
        <end position="252"/>
    </location>
</feature>
<feature type="compositionally biased region" description="Polar residues" evidence="1">
    <location>
        <begin position="408"/>
        <end position="419"/>
    </location>
</feature>
<keyword evidence="4" id="KW-1185">Reference proteome</keyword>
<dbReference type="OrthoDB" id="1933309at2759"/>
<feature type="region of interest" description="Disordered" evidence="1">
    <location>
        <begin position="336"/>
        <end position="378"/>
    </location>
</feature>
<evidence type="ECO:0000313" key="3">
    <source>
        <dbReference type="EMBL" id="KAI5061827.1"/>
    </source>
</evidence>
<evidence type="ECO:0000313" key="4">
    <source>
        <dbReference type="Proteomes" id="UP000886520"/>
    </source>
</evidence>
<gene>
    <name evidence="3" type="ORF">GOP47_0022366</name>
</gene>
<feature type="region of interest" description="Disordered" evidence="1">
    <location>
        <begin position="186"/>
        <end position="211"/>
    </location>
</feature>
<dbReference type="Proteomes" id="UP000886520">
    <property type="component" value="Chromosome 22"/>
</dbReference>
<evidence type="ECO:0000256" key="2">
    <source>
        <dbReference type="SAM" id="Phobius"/>
    </source>
</evidence>
<feature type="compositionally biased region" description="Basic and acidic residues" evidence="1">
    <location>
        <begin position="369"/>
        <end position="378"/>
    </location>
</feature>
<proteinExistence type="predicted"/>
<feature type="transmembrane region" description="Helical" evidence="2">
    <location>
        <begin position="30"/>
        <end position="60"/>
    </location>
</feature>
<accession>A0A9D4U6C0</accession>
<dbReference type="AlphaFoldDB" id="A0A9D4U6C0"/>
<protein>
    <submittedName>
        <fullName evidence="3">Uncharacterized protein</fullName>
    </submittedName>
</protein>
<keyword evidence="2" id="KW-1133">Transmembrane helix</keyword>
<feature type="region of interest" description="Disordered" evidence="1">
    <location>
        <begin position="110"/>
        <end position="143"/>
    </location>
</feature>
<reference evidence="3" key="1">
    <citation type="submission" date="2021-01" db="EMBL/GenBank/DDBJ databases">
        <title>Adiantum capillus-veneris genome.</title>
        <authorList>
            <person name="Fang Y."/>
            <person name="Liao Q."/>
        </authorList>
    </citation>
    <scope>NUCLEOTIDE SEQUENCE</scope>
    <source>
        <strain evidence="3">H3</strain>
        <tissue evidence="3">Leaf</tissue>
    </source>
</reference>
<dbReference type="EMBL" id="JABFUD020000022">
    <property type="protein sequence ID" value="KAI5061827.1"/>
    <property type="molecule type" value="Genomic_DNA"/>
</dbReference>
<comment type="caution">
    <text evidence="3">The sequence shown here is derived from an EMBL/GenBank/DDBJ whole genome shotgun (WGS) entry which is preliminary data.</text>
</comment>
<organism evidence="3 4">
    <name type="scientific">Adiantum capillus-veneris</name>
    <name type="common">Maidenhair fern</name>
    <dbReference type="NCBI Taxonomy" id="13818"/>
    <lineage>
        <taxon>Eukaryota</taxon>
        <taxon>Viridiplantae</taxon>
        <taxon>Streptophyta</taxon>
        <taxon>Embryophyta</taxon>
        <taxon>Tracheophyta</taxon>
        <taxon>Polypodiopsida</taxon>
        <taxon>Polypodiidae</taxon>
        <taxon>Polypodiales</taxon>
        <taxon>Pteridineae</taxon>
        <taxon>Pteridaceae</taxon>
        <taxon>Vittarioideae</taxon>
        <taxon>Adiantum</taxon>
    </lineage>
</organism>
<feature type="region of interest" description="Disordered" evidence="1">
    <location>
        <begin position="237"/>
        <end position="282"/>
    </location>
</feature>
<feature type="region of interest" description="Disordered" evidence="1">
    <location>
        <begin position="394"/>
        <end position="428"/>
    </location>
</feature>
<name>A0A9D4U6C0_ADICA</name>
<keyword evidence="2" id="KW-0812">Transmembrane</keyword>
<keyword evidence="2" id="KW-0472">Membrane</keyword>
<evidence type="ECO:0000256" key="1">
    <source>
        <dbReference type="SAM" id="MobiDB-lite"/>
    </source>
</evidence>
<sequence>MAPSLPPCIGNAFCSHRQASCVLLVTLVPFFIPFLILCVPFLLLFLAPLSSLLLSLLLLYKVQVSISSRRRSSILSKDASGKLTGLTEASSIDKEGRRWQVLPGSAEELDGSNLQSTAVSSVRDGEDSHQMSSSASSLIGEEPDDVKELDARDELEQRHADRNVIEGIEEVLPDTHREHAIREGLHVIASPSTESATEHTKGEEDFPVEGMPLDLEKQSDVQEQNMMDASLQDKILTPLPSTQDQGSLQATSEEGHNGFHHPSSSIPAQEQGDDSGKDLPAVDSGVHESVVEFEEVPWKDVGDEIFEMDAPHIHLDTQEQGRQDLGLPSQKHSSCITLDFGGRPEKHDLPSSMEKGAEEDETSCSATDGFERERAEAVAKELQDEALPQKGMLASDLQDSPGWDQPFEASSSAPSSTQRPFEHVENQGKVQDEHRILADIFAIKKIVGYEGEVHASVMEQITALYLFLGMEPYKWDVEVDELERAQAETELLKVVVGVK</sequence>